<accession>A0A8H4X3Y4</accession>
<protein>
    <submittedName>
        <fullName evidence="3">Uncharacterized protein</fullName>
    </submittedName>
</protein>
<keyword evidence="4" id="KW-1185">Reference proteome</keyword>
<evidence type="ECO:0000313" key="3">
    <source>
        <dbReference type="EMBL" id="KAF4960545.1"/>
    </source>
</evidence>
<feature type="region of interest" description="Disordered" evidence="2">
    <location>
        <begin position="1"/>
        <end position="26"/>
    </location>
</feature>
<reference evidence="3" key="2">
    <citation type="submission" date="2020-05" db="EMBL/GenBank/DDBJ databases">
        <authorList>
            <person name="Kim H.-S."/>
            <person name="Proctor R.H."/>
            <person name="Brown D.W."/>
        </authorList>
    </citation>
    <scope>NUCLEOTIDE SEQUENCE</scope>
    <source>
        <strain evidence="3">NRRL 20472</strain>
    </source>
</reference>
<dbReference type="EMBL" id="JABEXW010000633">
    <property type="protein sequence ID" value="KAF4960545.1"/>
    <property type="molecule type" value="Genomic_DNA"/>
</dbReference>
<organism evidence="3 4">
    <name type="scientific">Fusarium sarcochroum</name>
    <dbReference type="NCBI Taxonomy" id="1208366"/>
    <lineage>
        <taxon>Eukaryota</taxon>
        <taxon>Fungi</taxon>
        <taxon>Dikarya</taxon>
        <taxon>Ascomycota</taxon>
        <taxon>Pezizomycotina</taxon>
        <taxon>Sordariomycetes</taxon>
        <taxon>Hypocreomycetidae</taxon>
        <taxon>Hypocreales</taxon>
        <taxon>Nectriaceae</taxon>
        <taxon>Fusarium</taxon>
        <taxon>Fusarium lateritium species complex</taxon>
    </lineage>
</organism>
<dbReference type="AlphaFoldDB" id="A0A8H4X3Y4"/>
<evidence type="ECO:0000313" key="4">
    <source>
        <dbReference type="Proteomes" id="UP000622797"/>
    </source>
</evidence>
<keyword evidence="1" id="KW-0175">Coiled coil</keyword>
<evidence type="ECO:0000256" key="1">
    <source>
        <dbReference type="SAM" id="Coils"/>
    </source>
</evidence>
<comment type="caution">
    <text evidence="3">The sequence shown here is derived from an EMBL/GenBank/DDBJ whole genome shotgun (WGS) entry which is preliminary data.</text>
</comment>
<reference evidence="3" key="1">
    <citation type="journal article" date="2020" name="BMC Genomics">
        <title>Correction to: Identification and distribution of gene clusters required for synthesis of sphingolipid metabolism inhibitors in diverse species of the filamentous fungus Fusarium.</title>
        <authorList>
            <person name="Kim H.S."/>
            <person name="Lohmar J.M."/>
            <person name="Busman M."/>
            <person name="Brown D.W."/>
            <person name="Naumann T.A."/>
            <person name="Divon H.H."/>
            <person name="Lysoe E."/>
            <person name="Uhlig S."/>
            <person name="Proctor R.H."/>
        </authorList>
    </citation>
    <scope>NUCLEOTIDE SEQUENCE</scope>
    <source>
        <strain evidence="3">NRRL 20472</strain>
    </source>
</reference>
<name>A0A8H4X3Y4_9HYPO</name>
<evidence type="ECO:0000256" key="2">
    <source>
        <dbReference type="SAM" id="MobiDB-lite"/>
    </source>
</evidence>
<dbReference type="Proteomes" id="UP000622797">
    <property type="component" value="Unassembled WGS sequence"/>
</dbReference>
<proteinExistence type="predicted"/>
<gene>
    <name evidence="3" type="ORF">FSARC_10444</name>
</gene>
<sequence length="131" mass="15270">MAPSENDFASSDAAGEQKRSKIPKLNYQKIRYHDENERHRQQLLATERENTKSLKEYEADKEQLTKRLDVVELENNKFKTEIRNETAIQDLPDNSRYKTMDANHKVLVTTQVALAASHQTLNERQNIVDKD</sequence>
<feature type="coiled-coil region" evidence="1">
    <location>
        <begin position="47"/>
        <end position="81"/>
    </location>
</feature>